<keyword evidence="3" id="KW-1185">Reference proteome</keyword>
<accession>A0A914E564</accession>
<sequence length="110" mass="13262">MALYKLFAFLSLAFVLTSAYQPYCYRRTDFADPRATILRCPEEEWFTYYDCCEENTRCCNYIKWPILILFPLAILGLIAGLIPLFYYLFHRDRYYTKHVETERTRLGYAH</sequence>
<evidence type="ECO:0000313" key="4">
    <source>
        <dbReference type="WBParaSite" id="ACRNAN_scaffold545.g13009.t1"/>
    </source>
</evidence>
<feature type="transmembrane region" description="Helical" evidence="1">
    <location>
        <begin position="66"/>
        <end position="89"/>
    </location>
</feature>
<feature type="chain" id="PRO_5036757869" evidence="2">
    <location>
        <begin position="20"/>
        <end position="110"/>
    </location>
</feature>
<keyword evidence="1" id="KW-1133">Transmembrane helix</keyword>
<proteinExistence type="predicted"/>
<dbReference type="Proteomes" id="UP000887540">
    <property type="component" value="Unplaced"/>
</dbReference>
<keyword evidence="1" id="KW-0472">Membrane</keyword>
<evidence type="ECO:0000313" key="3">
    <source>
        <dbReference type="Proteomes" id="UP000887540"/>
    </source>
</evidence>
<evidence type="ECO:0000256" key="1">
    <source>
        <dbReference type="SAM" id="Phobius"/>
    </source>
</evidence>
<evidence type="ECO:0000256" key="2">
    <source>
        <dbReference type="SAM" id="SignalP"/>
    </source>
</evidence>
<dbReference type="WBParaSite" id="ACRNAN_scaffold545.g13009.t1">
    <property type="protein sequence ID" value="ACRNAN_scaffold545.g13009.t1"/>
    <property type="gene ID" value="ACRNAN_scaffold545.g13009"/>
</dbReference>
<organism evidence="3 4">
    <name type="scientific">Acrobeloides nanus</name>
    <dbReference type="NCBI Taxonomy" id="290746"/>
    <lineage>
        <taxon>Eukaryota</taxon>
        <taxon>Metazoa</taxon>
        <taxon>Ecdysozoa</taxon>
        <taxon>Nematoda</taxon>
        <taxon>Chromadorea</taxon>
        <taxon>Rhabditida</taxon>
        <taxon>Tylenchina</taxon>
        <taxon>Cephalobomorpha</taxon>
        <taxon>Cephaloboidea</taxon>
        <taxon>Cephalobidae</taxon>
        <taxon>Acrobeloides</taxon>
    </lineage>
</organism>
<keyword evidence="1" id="KW-0812">Transmembrane</keyword>
<reference evidence="4" key="1">
    <citation type="submission" date="2022-11" db="UniProtKB">
        <authorList>
            <consortium name="WormBaseParasite"/>
        </authorList>
    </citation>
    <scope>IDENTIFICATION</scope>
</reference>
<protein>
    <submittedName>
        <fullName evidence="4">Uncharacterized protein</fullName>
    </submittedName>
</protein>
<feature type="signal peptide" evidence="2">
    <location>
        <begin position="1"/>
        <end position="19"/>
    </location>
</feature>
<name>A0A914E564_9BILA</name>
<keyword evidence="2" id="KW-0732">Signal</keyword>
<dbReference type="AlphaFoldDB" id="A0A914E564"/>